<sequence>MKETVSFQSNGSKCAAWLFTPESEGPFPIIVMAHGLAGTMGLRLDAYAERFAAAGYACLLFDYRHFGDSEGQPRQSLDINKQLDDWLAAIAYARSLASVDASQLALWGTSLSGGHVLKIASLVGDVKAVISQVPHLSGPASLGLNSLSKIMRLSLHGAYDAARGALGLAPHYIQASAEPDQLAIMNAPGESKAYLALVPAGQKFDGRVAARFALSIGLYSPIATLKKLQMPILMQVATNDVTTPAKPAIKVSDKLANITLKKYETGHFQPYIEPMFSVIIGDQLAFLDAQFKK</sequence>
<dbReference type="PANTHER" id="PTHR22946:SF9">
    <property type="entry name" value="POLYKETIDE TRANSFERASE AF380"/>
    <property type="match status" value="1"/>
</dbReference>
<organism evidence="3 4">
    <name type="scientific">Zhongshania borealis</name>
    <dbReference type="NCBI Taxonomy" id="889488"/>
    <lineage>
        <taxon>Bacteria</taxon>
        <taxon>Pseudomonadati</taxon>
        <taxon>Pseudomonadota</taxon>
        <taxon>Gammaproteobacteria</taxon>
        <taxon>Cellvibrionales</taxon>
        <taxon>Spongiibacteraceae</taxon>
        <taxon>Zhongshania</taxon>
    </lineage>
</organism>
<dbReference type="Proteomes" id="UP001500392">
    <property type="component" value="Unassembled WGS sequence"/>
</dbReference>
<reference evidence="4" key="1">
    <citation type="journal article" date="2019" name="Int. J. Syst. Evol. Microbiol.">
        <title>The Global Catalogue of Microorganisms (GCM) 10K type strain sequencing project: providing services to taxonomists for standard genome sequencing and annotation.</title>
        <authorList>
            <consortium name="The Broad Institute Genomics Platform"/>
            <consortium name="The Broad Institute Genome Sequencing Center for Infectious Disease"/>
            <person name="Wu L."/>
            <person name="Ma J."/>
        </authorList>
    </citation>
    <scope>NUCLEOTIDE SEQUENCE [LARGE SCALE GENOMIC DNA]</scope>
    <source>
        <strain evidence="4">JCM 17304</strain>
    </source>
</reference>
<feature type="domain" description="Serine aminopeptidase S33" evidence="2">
    <location>
        <begin position="28"/>
        <end position="266"/>
    </location>
</feature>
<keyword evidence="4" id="KW-1185">Reference proteome</keyword>
<dbReference type="EMBL" id="BAABDM010000006">
    <property type="protein sequence ID" value="GAA4101740.1"/>
    <property type="molecule type" value="Genomic_DNA"/>
</dbReference>
<accession>A0ABP7X155</accession>
<dbReference type="Gene3D" id="3.40.50.1820">
    <property type="entry name" value="alpha/beta hydrolase"/>
    <property type="match status" value="1"/>
</dbReference>
<evidence type="ECO:0000256" key="1">
    <source>
        <dbReference type="ARBA" id="ARBA00022801"/>
    </source>
</evidence>
<dbReference type="RefSeq" id="WP_344937421.1">
    <property type="nucleotide sequence ID" value="NZ_BAABDM010000006.1"/>
</dbReference>
<evidence type="ECO:0000259" key="2">
    <source>
        <dbReference type="Pfam" id="PF12146"/>
    </source>
</evidence>
<dbReference type="SUPFAM" id="SSF53474">
    <property type="entry name" value="alpha/beta-Hydrolases"/>
    <property type="match status" value="1"/>
</dbReference>
<name>A0ABP7X155_9GAMM</name>
<evidence type="ECO:0000313" key="3">
    <source>
        <dbReference type="EMBL" id="GAA4101740.1"/>
    </source>
</evidence>
<protein>
    <submittedName>
        <fullName evidence="3">Alpha/beta fold hydrolase</fullName>
    </submittedName>
</protein>
<dbReference type="InterPro" id="IPR029058">
    <property type="entry name" value="AB_hydrolase_fold"/>
</dbReference>
<evidence type="ECO:0000313" key="4">
    <source>
        <dbReference type="Proteomes" id="UP001500392"/>
    </source>
</evidence>
<dbReference type="Pfam" id="PF12146">
    <property type="entry name" value="Hydrolase_4"/>
    <property type="match status" value="1"/>
</dbReference>
<comment type="caution">
    <text evidence="3">The sequence shown here is derived from an EMBL/GenBank/DDBJ whole genome shotgun (WGS) entry which is preliminary data.</text>
</comment>
<dbReference type="InterPro" id="IPR022742">
    <property type="entry name" value="Hydrolase_4"/>
</dbReference>
<dbReference type="InterPro" id="IPR050261">
    <property type="entry name" value="FrsA_esterase"/>
</dbReference>
<gene>
    <name evidence="3" type="ORF">GCM10022414_29240</name>
</gene>
<proteinExistence type="predicted"/>
<keyword evidence="1 3" id="KW-0378">Hydrolase</keyword>
<dbReference type="GO" id="GO:0016787">
    <property type="term" value="F:hydrolase activity"/>
    <property type="evidence" value="ECO:0007669"/>
    <property type="project" value="UniProtKB-KW"/>
</dbReference>
<dbReference type="PANTHER" id="PTHR22946">
    <property type="entry name" value="DIENELACTONE HYDROLASE DOMAIN-CONTAINING PROTEIN-RELATED"/>
    <property type="match status" value="1"/>
</dbReference>